<reference evidence="1" key="1">
    <citation type="submission" date="2024-01" db="EMBL/GenBank/DDBJ databases">
        <title>The genome sequence of Micromonospora mangrovi CCTCC AA 2012012.</title>
        <authorList>
            <person name="Gao J."/>
        </authorList>
    </citation>
    <scope>NUCLEOTIDE SEQUENCE</scope>
    <source>
        <strain evidence="1">CCTCC AA 2012012</strain>
    </source>
</reference>
<evidence type="ECO:0000313" key="2">
    <source>
        <dbReference type="EMBL" id="XCH75412.1"/>
    </source>
</evidence>
<organism evidence="1">
    <name type="scientific">Micromonospora sp. CCTCC AA 2012012</name>
    <dbReference type="NCBI Taxonomy" id="3111921"/>
    <lineage>
        <taxon>Bacteria</taxon>
        <taxon>Bacillati</taxon>
        <taxon>Actinomycetota</taxon>
        <taxon>Actinomycetes</taxon>
        <taxon>Micromonosporales</taxon>
        <taxon>Micromonosporaceae</taxon>
        <taxon>Micromonospora</taxon>
    </lineage>
</organism>
<gene>
    <name evidence="2" type="ORF">ABUL08_04755</name>
    <name evidence="1" type="ORF">VK199_04730</name>
</gene>
<reference evidence="2" key="2">
    <citation type="submission" date="2024-06" db="EMBL/GenBank/DDBJ databases">
        <title>Micromonospora mangrovi CCTCC AA 2012012 genome sequences.</title>
        <authorList>
            <person name="Gao J."/>
        </authorList>
    </citation>
    <scope>NUCLEOTIDE SEQUENCE</scope>
    <source>
        <strain evidence="2">CCTCC AA 2012012</strain>
    </source>
</reference>
<dbReference type="AlphaFoldDB" id="A0AAU7MDN2"/>
<protein>
    <submittedName>
        <fullName evidence="1">Uncharacterized protein</fullName>
    </submittedName>
</protein>
<name>A0AAU7MDN2_9ACTN</name>
<sequence>MSGMSHGGVYPEFTVLGPRGELLRCVGVPRGLTARETVEVILAQHHPELVNGAFPVYLTARADQFGGWSHAGQDEPFDAVEPLTTELWLRQDRDPTHARYLDWIKIATFLAAGTHNDGAGNAARDLLEQTLATAKADIEQRERDRLSQLSEETAVAIATSCACLRLGIDDLARLQAHHIHVTRHWERIRLESWRVPLTDRQQESGNMIVQLEVIPKRLEASELLIRANHRPRA</sequence>
<proteinExistence type="predicted"/>
<evidence type="ECO:0000313" key="1">
    <source>
        <dbReference type="EMBL" id="XBP94711.1"/>
    </source>
</evidence>
<dbReference type="EMBL" id="CP159342">
    <property type="protein sequence ID" value="XCH75412.1"/>
    <property type="molecule type" value="Genomic_DNA"/>
</dbReference>
<accession>A0AAU7MDN2</accession>
<dbReference type="EMBL" id="CP157762">
    <property type="protein sequence ID" value="XBP94711.1"/>
    <property type="molecule type" value="Genomic_DNA"/>
</dbReference>
<dbReference type="RefSeq" id="WP_350934863.1">
    <property type="nucleotide sequence ID" value="NZ_CP157762.1"/>
</dbReference>